<dbReference type="PANTHER" id="PTHR30620:SF117">
    <property type="entry name" value="BETA-1,4-XYLOSIDASE (EUROFUNG)"/>
    <property type="match status" value="1"/>
</dbReference>
<keyword evidence="2 6" id="KW-0378">Hydrolase</keyword>
<sequence length="806" mass="86564">MGLKSLSVLVTLLSCLRVFADDTFGVRDGLHFSLEKRAENIDGTLPTYKNPKASIEARVNDLLPRMTVQEKVSQIIQGDMNGWMNLNDPLDDTLTFNQTGLEVMMAQKGGSIWAGYLTPYDKFVYGVTVGQKYLMENTTLGIPALIQSEGLHGFTNKGTIFPSPIGLAASFDTALVSQVSGVIGSEAEGLGITHMFAPVLDLSRELRWGRVEENFGEDPFLTGEMGNAFVTGLQSGKRRNVSSTAIARVAATCKHFAAFGSPQGGLNIAQVSGGERELRSNFLKPFNRACLNSLSIMTAYSSYDGIPAIANTHLLTDILRNEWGYKYWVTTDAGSVDLLINLHGTCDTRECAAKIALENGLSGEMGGGTYTFLTLPDQIKAGTVDVKYLDLTVAAMLRTKFAMGLFENPYPYSDYLSAIRTPASKVTLAKADTESIVLLENHNNVLPLKDNVKSIALLGPEANRVSFGDYVFFNASLAGISPLDGFTQFLGNRSSSTKINFAQGCELWSNDDSGIPAAVQAAQNSDVAIVMVGTWSLDQTLLWTPGTNATTGEHVDLSDLGLVGAQLKLVQAVKATGKPTIVVFVSGKPVAEPWIQENADAVIQQFYPGEFGGSAIAQIIFGAVNPSGKLPVSFPRSVGTTPVFYNYLKGSRPIDAGQILDNGQLKFGHQYVLDSPVPLWSFGHGLSYTTFAYSGLSVSPSTISTTQDFTVTVTVHNTGSVDGKEVVQVYMTDIVSSVVTANQELVGFQKVDIPAGQSATVSIKVLSSQLAVWSLQNSWVVEPGVFTIKVGTSDQSFLNTNITVHA</sequence>
<reference evidence="6" key="1">
    <citation type="submission" date="2020-11" db="EMBL/GenBank/DDBJ databases">
        <authorList>
            <consortium name="DOE Joint Genome Institute"/>
            <person name="Ahrendt S."/>
            <person name="Riley R."/>
            <person name="Andreopoulos W."/>
            <person name="Labutti K."/>
            <person name="Pangilinan J."/>
            <person name="Ruiz-Duenas F.J."/>
            <person name="Barrasa J.M."/>
            <person name="Sanchez-Garcia M."/>
            <person name="Camarero S."/>
            <person name="Miyauchi S."/>
            <person name="Serrano A."/>
            <person name="Linde D."/>
            <person name="Babiker R."/>
            <person name="Drula E."/>
            <person name="Ayuso-Fernandez I."/>
            <person name="Pacheco R."/>
            <person name="Padilla G."/>
            <person name="Ferreira P."/>
            <person name="Barriuso J."/>
            <person name="Kellner H."/>
            <person name="Castanera R."/>
            <person name="Alfaro M."/>
            <person name="Ramirez L."/>
            <person name="Pisabarro A.G."/>
            <person name="Kuo A."/>
            <person name="Tritt A."/>
            <person name="Lipzen A."/>
            <person name="He G."/>
            <person name="Yan M."/>
            <person name="Ng V."/>
            <person name="Cullen D."/>
            <person name="Martin F."/>
            <person name="Rosso M.-N."/>
            <person name="Henrissat B."/>
            <person name="Hibbett D."/>
            <person name="Martinez A.T."/>
            <person name="Grigoriev I.V."/>
        </authorList>
    </citation>
    <scope>NUCLEOTIDE SEQUENCE</scope>
    <source>
        <strain evidence="6">CIRM-BRFM 674</strain>
    </source>
</reference>
<protein>
    <submittedName>
        <fullName evidence="6">Glycoside hydrolase</fullName>
    </submittedName>
</protein>
<gene>
    <name evidence="6" type="ORF">BDN70DRAFT_992441</name>
</gene>
<feature type="domain" description="Fibronectin type III-like" evidence="5">
    <location>
        <begin position="725"/>
        <end position="794"/>
    </location>
</feature>
<dbReference type="SUPFAM" id="SSF52279">
    <property type="entry name" value="Beta-D-glucan exohydrolase, C-terminal domain"/>
    <property type="match status" value="1"/>
</dbReference>
<comment type="similarity">
    <text evidence="1">Belongs to the glycosyl hydrolase 3 family.</text>
</comment>
<dbReference type="InterPro" id="IPR036881">
    <property type="entry name" value="Glyco_hydro_3_C_sf"/>
</dbReference>
<evidence type="ECO:0000256" key="1">
    <source>
        <dbReference type="ARBA" id="ARBA00005336"/>
    </source>
</evidence>
<dbReference type="SUPFAM" id="SSF51445">
    <property type="entry name" value="(Trans)glycosidases"/>
    <property type="match status" value="1"/>
</dbReference>
<keyword evidence="4" id="KW-0732">Signal</keyword>
<dbReference type="Pfam" id="PF00933">
    <property type="entry name" value="Glyco_hydro_3"/>
    <property type="match status" value="1"/>
</dbReference>
<dbReference type="FunFam" id="2.60.40.10:FF:000495">
    <property type="entry name" value="Periplasmic beta-glucosidase"/>
    <property type="match status" value="1"/>
</dbReference>
<dbReference type="GO" id="GO:0009251">
    <property type="term" value="P:glucan catabolic process"/>
    <property type="evidence" value="ECO:0007669"/>
    <property type="project" value="TreeGrafter"/>
</dbReference>
<organism evidence="6 7">
    <name type="scientific">Pholiota conissans</name>
    <dbReference type="NCBI Taxonomy" id="109636"/>
    <lineage>
        <taxon>Eukaryota</taxon>
        <taxon>Fungi</taxon>
        <taxon>Dikarya</taxon>
        <taxon>Basidiomycota</taxon>
        <taxon>Agaricomycotina</taxon>
        <taxon>Agaricomycetes</taxon>
        <taxon>Agaricomycetidae</taxon>
        <taxon>Agaricales</taxon>
        <taxon>Agaricineae</taxon>
        <taxon>Strophariaceae</taxon>
        <taxon>Pholiota</taxon>
    </lineage>
</organism>
<dbReference type="PANTHER" id="PTHR30620">
    <property type="entry name" value="PERIPLASMIC BETA-GLUCOSIDASE-RELATED"/>
    <property type="match status" value="1"/>
</dbReference>
<dbReference type="AlphaFoldDB" id="A0A9P6D224"/>
<evidence type="ECO:0000256" key="3">
    <source>
        <dbReference type="ARBA" id="ARBA00023295"/>
    </source>
</evidence>
<dbReference type="Gene3D" id="3.40.50.1700">
    <property type="entry name" value="Glycoside hydrolase family 3 C-terminal domain"/>
    <property type="match status" value="1"/>
</dbReference>
<dbReference type="InterPro" id="IPR002772">
    <property type="entry name" value="Glyco_hydro_3_C"/>
</dbReference>
<evidence type="ECO:0000313" key="7">
    <source>
        <dbReference type="Proteomes" id="UP000807469"/>
    </source>
</evidence>
<feature type="chain" id="PRO_5040418595" evidence="4">
    <location>
        <begin position="21"/>
        <end position="806"/>
    </location>
</feature>
<evidence type="ECO:0000256" key="4">
    <source>
        <dbReference type="SAM" id="SignalP"/>
    </source>
</evidence>
<keyword evidence="7" id="KW-1185">Reference proteome</keyword>
<dbReference type="GO" id="GO:0008422">
    <property type="term" value="F:beta-glucosidase activity"/>
    <property type="evidence" value="ECO:0007669"/>
    <property type="project" value="TreeGrafter"/>
</dbReference>
<dbReference type="Gene3D" id="3.20.20.300">
    <property type="entry name" value="Glycoside hydrolase, family 3, N-terminal domain"/>
    <property type="match status" value="1"/>
</dbReference>
<evidence type="ECO:0000256" key="2">
    <source>
        <dbReference type="ARBA" id="ARBA00022801"/>
    </source>
</evidence>
<dbReference type="FunFam" id="3.40.50.1700:FF:000009">
    <property type="entry name" value="Periplasmic beta-glucosidase"/>
    <property type="match status" value="1"/>
</dbReference>
<comment type="caution">
    <text evidence="6">The sequence shown here is derived from an EMBL/GenBank/DDBJ whole genome shotgun (WGS) entry which is preliminary data.</text>
</comment>
<dbReference type="Pfam" id="PF01915">
    <property type="entry name" value="Glyco_hydro_3_C"/>
    <property type="match status" value="1"/>
</dbReference>
<dbReference type="OrthoDB" id="2123594at2759"/>
<dbReference type="InterPro" id="IPR051915">
    <property type="entry name" value="Cellulose_Degrad_GH3"/>
</dbReference>
<proteinExistence type="inferred from homology"/>
<dbReference type="InterPro" id="IPR001764">
    <property type="entry name" value="Glyco_hydro_3_N"/>
</dbReference>
<dbReference type="InterPro" id="IPR017853">
    <property type="entry name" value="GH"/>
</dbReference>
<dbReference type="SMART" id="SM01217">
    <property type="entry name" value="Fn3_like"/>
    <property type="match status" value="1"/>
</dbReference>
<dbReference type="Proteomes" id="UP000807469">
    <property type="component" value="Unassembled WGS sequence"/>
</dbReference>
<dbReference type="InterPro" id="IPR026891">
    <property type="entry name" value="Fn3-like"/>
</dbReference>
<dbReference type="EMBL" id="MU155189">
    <property type="protein sequence ID" value="KAF9480730.1"/>
    <property type="molecule type" value="Genomic_DNA"/>
</dbReference>
<dbReference type="InterPro" id="IPR013783">
    <property type="entry name" value="Ig-like_fold"/>
</dbReference>
<dbReference type="InterPro" id="IPR036962">
    <property type="entry name" value="Glyco_hydro_3_N_sf"/>
</dbReference>
<dbReference type="PRINTS" id="PR00133">
    <property type="entry name" value="GLHYDRLASE3"/>
</dbReference>
<name>A0A9P6D224_9AGAR</name>
<accession>A0A9P6D224</accession>
<dbReference type="PROSITE" id="PS51257">
    <property type="entry name" value="PROKAR_LIPOPROTEIN"/>
    <property type="match status" value="1"/>
</dbReference>
<dbReference type="Pfam" id="PF14310">
    <property type="entry name" value="Fn3-like"/>
    <property type="match status" value="1"/>
</dbReference>
<feature type="signal peptide" evidence="4">
    <location>
        <begin position="1"/>
        <end position="20"/>
    </location>
</feature>
<dbReference type="Gene3D" id="2.60.40.10">
    <property type="entry name" value="Immunoglobulins"/>
    <property type="match status" value="1"/>
</dbReference>
<keyword evidence="3" id="KW-0326">Glycosidase</keyword>
<evidence type="ECO:0000259" key="5">
    <source>
        <dbReference type="SMART" id="SM01217"/>
    </source>
</evidence>
<evidence type="ECO:0000313" key="6">
    <source>
        <dbReference type="EMBL" id="KAF9480730.1"/>
    </source>
</evidence>